<dbReference type="RefSeq" id="WP_249750817.1">
    <property type="nucleotide sequence ID" value="NZ_CP097298.1"/>
</dbReference>
<name>A0ABY4STQ8_9CAUL</name>
<organism evidence="1 2">
    <name type="scientific">Brevundimonas albigilva</name>
    <dbReference type="NCBI Taxonomy" id="1312364"/>
    <lineage>
        <taxon>Bacteria</taxon>
        <taxon>Pseudomonadati</taxon>
        <taxon>Pseudomonadota</taxon>
        <taxon>Alphaproteobacteria</taxon>
        <taxon>Caulobacterales</taxon>
        <taxon>Caulobacteraceae</taxon>
        <taxon>Brevundimonas</taxon>
    </lineage>
</organism>
<proteinExistence type="predicted"/>
<evidence type="ECO:0000313" key="2">
    <source>
        <dbReference type="Proteomes" id="UP001055429"/>
    </source>
</evidence>
<sequence>MRSDIEAAPFPTREYIGAMALEMARMARDDGDGRLAAMLEQVAQVAGAPPA</sequence>
<accession>A0ABY4STQ8</accession>
<dbReference type="EMBL" id="CP097649">
    <property type="protein sequence ID" value="URI16494.1"/>
    <property type="molecule type" value="Genomic_DNA"/>
</dbReference>
<reference evidence="1" key="1">
    <citation type="submission" date="2022-05" db="EMBL/GenBank/DDBJ databases">
        <title>Brevundimonas albigilva TT17 genome sequence.</title>
        <authorList>
            <person name="Lee K."/>
            <person name="Son H."/>
        </authorList>
    </citation>
    <scope>NUCLEOTIDE SEQUENCE</scope>
    <source>
        <strain evidence="1">TT17</strain>
    </source>
</reference>
<gene>
    <name evidence="1" type="ORF">M8231_05825</name>
</gene>
<protein>
    <submittedName>
        <fullName evidence="1">Uncharacterized protein</fullName>
    </submittedName>
</protein>
<keyword evidence="2" id="KW-1185">Reference proteome</keyword>
<evidence type="ECO:0000313" key="1">
    <source>
        <dbReference type="EMBL" id="URI16494.1"/>
    </source>
</evidence>
<dbReference type="Proteomes" id="UP001055429">
    <property type="component" value="Chromosome"/>
</dbReference>